<proteinExistence type="predicted"/>
<evidence type="ECO:0000313" key="2">
    <source>
        <dbReference type="Proteomes" id="UP000660611"/>
    </source>
</evidence>
<name>A0A919UCG5_9ACTN</name>
<evidence type="ECO:0000313" key="1">
    <source>
        <dbReference type="EMBL" id="GIG46766.1"/>
    </source>
</evidence>
<protein>
    <submittedName>
        <fullName evidence="1">Uncharacterized protein</fullName>
    </submittedName>
</protein>
<gene>
    <name evidence="1" type="ORF">Dsi01nite_048070</name>
</gene>
<dbReference type="EMBL" id="BONQ01000077">
    <property type="protein sequence ID" value="GIG46766.1"/>
    <property type="molecule type" value="Genomic_DNA"/>
</dbReference>
<organism evidence="1 2">
    <name type="scientific">Dactylosporangium siamense</name>
    <dbReference type="NCBI Taxonomy" id="685454"/>
    <lineage>
        <taxon>Bacteria</taxon>
        <taxon>Bacillati</taxon>
        <taxon>Actinomycetota</taxon>
        <taxon>Actinomycetes</taxon>
        <taxon>Micromonosporales</taxon>
        <taxon>Micromonosporaceae</taxon>
        <taxon>Dactylosporangium</taxon>
    </lineage>
</organism>
<keyword evidence="2" id="KW-1185">Reference proteome</keyword>
<sequence length="70" mass="7110">MPRERHLHDLLADVDVAVPVATAARDGLDAGTCAADAVWLVVGGNDAPRRLVDLADLGDPAPAATAANVV</sequence>
<dbReference type="AlphaFoldDB" id="A0A919UCG5"/>
<comment type="caution">
    <text evidence="1">The sequence shown here is derived from an EMBL/GenBank/DDBJ whole genome shotgun (WGS) entry which is preliminary data.</text>
</comment>
<accession>A0A919UCG5</accession>
<dbReference type="Proteomes" id="UP000660611">
    <property type="component" value="Unassembled WGS sequence"/>
</dbReference>
<reference evidence="1" key="1">
    <citation type="submission" date="2021-01" db="EMBL/GenBank/DDBJ databases">
        <title>Whole genome shotgun sequence of Dactylosporangium siamense NBRC 106093.</title>
        <authorList>
            <person name="Komaki H."/>
            <person name="Tamura T."/>
        </authorList>
    </citation>
    <scope>NUCLEOTIDE SEQUENCE</scope>
    <source>
        <strain evidence="1">NBRC 106093</strain>
    </source>
</reference>